<dbReference type="EMBL" id="ML977694">
    <property type="protein sequence ID" value="KAF1993620.1"/>
    <property type="molecule type" value="Genomic_DNA"/>
</dbReference>
<dbReference type="Pfam" id="PF01073">
    <property type="entry name" value="3Beta_HSD"/>
    <property type="match status" value="1"/>
</dbReference>
<dbReference type="InterPro" id="IPR050177">
    <property type="entry name" value="Lipid_A_modif_metabolic_enz"/>
</dbReference>
<accession>A0A6A5VW53</accession>
<organism evidence="4 5">
    <name type="scientific">Amniculicola lignicola CBS 123094</name>
    <dbReference type="NCBI Taxonomy" id="1392246"/>
    <lineage>
        <taxon>Eukaryota</taxon>
        <taxon>Fungi</taxon>
        <taxon>Dikarya</taxon>
        <taxon>Ascomycota</taxon>
        <taxon>Pezizomycotina</taxon>
        <taxon>Dothideomycetes</taxon>
        <taxon>Pleosporomycetidae</taxon>
        <taxon>Pleosporales</taxon>
        <taxon>Amniculicolaceae</taxon>
        <taxon>Amniculicola</taxon>
    </lineage>
</organism>
<comment type="similarity">
    <text evidence="1">Belongs to the 3-beta-HSD family.</text>
</comment>
<evidence type="ECO:0000256" key="1">
    <source>
        <dbReference type="ARBA" id="ARBA00009219"/>
    </source>
</evidence>
<dbReference type="GO" id="GO:0016616">
    <property type="term" value="F:oxidoreductase activity, acting on the CH-OH group of donors, NAD or NADP as acceptor"/>
    <property type="evidence" value="ECO:0007669"/>
    <property type="project" value="InterPro"/>
</dbReference>
<evidence type="ECO:0000259" key="3">
    <source>
        <dbReference type="Pfam" id="PF01073"/>
    </source>
</evidence>
<proteinExistence type="inferred from homology"/>
<dbReference type="PANTHER" id="PTHR43245">
    <property type="entry name" value="BIFUNCTIONAL POLYMYXIN RESISTANCE PROTEIN ARNA"/>
    <property type="match status" value="1"/>
</dbReference>
<dbReference type="InterPro" id="IPR002225">
    <property type="entry name" value="3Beta_OHSteriod_DH/Estase"/>
</dbReference>
<protein>
    <submittedName>
        <fullName evidence="4">NAD(P)-binding protein</fullName>
    </submittedName>
</protein>
<dbReference type="SUPFAM" id="SSF51735">
    <property type="entry name" value="NAD(P)-binding Rossmann-fold domains"/>
    <property type="match status" value="1"/>
</dbReference>
<keyword evidence="2" id="KW-0560">Oxidoreductase</keyword>
<dbReference type="AlphaFoldDB" id="A0A6A5VW53"/>
<name>A0A6A5VW53_9PLEO</name>
<dbReference type="Proteomes" id="UP000799779">
    <property type="component" value="Unassembled WGS sequence"/>
</dbReference>
<reference evidence="4" key="1">
    <citation type="journal article" date="2020" name="Stud. Mycol.">
        <title>101 Dothideomycetes genomes: a test case for predicting lifestyles and emergence of pathogens.</title>
        <authorList>
            <person name="Haridas S."/>
            <person name="Albert R."/>
            <person name="Binder M."/>
            <person name="Bloem J."/>
            <person name="Labutti K."/>
            <person name="Salamov A."/>
            <person name="Andreopoulos B."/>
            <person name="Baker S."/>
            <person name="Barry K."/>
            <person name="Bills G."/>
            <person name="Bluhm B."/>
            <person name="Cannon C."/>
            <person name="Castanera R."/>
            <person name="Culley D."/>
            <person name="Daum C."/>
            <person name="Ezra D."/>
            <person name="Gonzalez J."/>
            <person name="Henrissat B."/>
            <person name="Kuo A."/>
            <person name="Liang C."/>
            <person name="Lipzen A."/>
            <person name="Lutzoni F."/>
            <person name="Magnuson J."/>
            <person name="Mondo S."/>
            <person name="Nolan M."/>
            <person name="Ohm R."/>
            <person name="Pangilinan J."/>
            <person name="Park H.-J."/>
            <person name="Ramirez L."/>
            <person name="Alfaro M."/>
            <person name="Sun H."/>
            <person name="Tritt A."/>
            <person name="Yoshinaga Y."/>
            <person name="Zwiers L.-H."/>
            <person name="Turgeon B."/>
            <person name="Goodwin S."/>
            <person name="Spatafora J."/>
            <person name="Crous P."/>
            <person name="Grigoriev I."/>
        </authorList>
    </citation>
    <scope>NUCLEOTIDE SEQUENCE</scope>
    <source>
        <strain evidence="4">CBS 123094</strain>
    </source>
</reference>
<dbReference type="GO" id="GO:0006694">
    <property type="term" value="P:steroid biosynthetic process"/>
    <property type="evidence" value="ECO:0007669"/>
    <property type="project" value="InterPro"/>
</dbReference>
<dbReference type="PANTHER" id="PTHR43245:SF51">
    <property type="entry name" value="SHORT CHAIN DEHYDROGENASE_REDUCTASE FAMILY 42E, MEMBER 2"/>
    <property type="match status" value="1"/>
</dbReference>
<gene>
    <name evidence="4" type="ORF">P154DRAFT_63096</name>
</gene>
<dbReference type="Gene3D" id="3.40.50.720">
    <property type="entry name" value="NAD(P)-binding Rossmann-like Domain"/>
    <property type="match status" value="1"/>
</dbReference>
<feature type="domain" description="3-beta hydroxysteroid dehydrogenase/isomerase" evidence="3">
    <location>
        <begin position="13"/>
        <end position="279"/>
    </location>
</feature>
<dbReference type="OrthoDB" id="10058185at2759"/>
<evidence type="ECO:0000256" key="2">
    <source>
        <dbReference type="ARBA" id="ARBA00023002"/>
    </source>
</evidence>
<evidence type="ECO:0000313" key="4">
    <source>
        <dbReference type="EMBL" id="KAF1993620.1"/>
    </source>
</evidence>
<keyword evidence="5" id="KW-1185">Reference proteome</keyword>
<dbReference type="InterPro" id="IPR036291">
    <property type="entry name" value="NAD(P)-bd_dom_sf"/>
</dbReference>
<sequence>MTAEPEPCLGTVVIIGGNGLLGHHIVQKLLEARIASHIVVFDILTSKRIQGVEYITGNLTSRHDIMNLLIDHRPKVIFHTASPSPLTNNKRLLHDVNVNGTRNLLDCISACSHPSLKALVYTSTTGVAHNGYTDTVHATENSPLCFHPNQKVYYAHTKAVAEDTVLKANRSYNNFLTAAIRPGSLYGEHDHLLTGSMIDLGRKNIIIGHGKNGFDFTYVGNCADAHILAAKSLVRAACGEPIAEDRRVDGEAFFVTDDQPLGFWEFSRVVTVAAGFEVDRSNAWYIPKTLIVVVATLLEWIFKLLTFGTRQPTLIRSAVIPTTVERTFDISKAREQLGYTPQVDAQEAIRRTAAWYNLEHPTDTKSKDT</sequence>
<evidence type="ECO:0000313" key="5">
    <source>
        <dbReference type="Proteomes" id="UP000799779"/>
    </source>
</evidence>